<feature type="domain" description="HTH luxR-type" evidence="4">
    <location>
        <begin position="111"/>
        <end position="176"/>
    </location>
</feature>
<gene>
    <name evidence="5" type="ORF">TPA0910_00590</name>
</gene>
<name>A0ABQ3TRQ7_STRHY</name>
<sequence>MALARSEGGAQVDVVVVFADTVNTTTMDLLGKFEKPAGGFVLIVGNKWNADYSEAADLRVRAVLWRSDFSHAKLINAICLVNSGGAYFPASLQGDLLDHVQRVQKEILAPRGLTSSGLTSREIDVLRLAAEGYGIAEISRELSYSERTIKNIFYGLMKQLNLKNRTHVVSYAIRAGVI</sequence>
<evidence type="ECO:0000313" key="5">
    <source>
        <dbReference type="EMBL" id="GHJ25626.1"/>
    </source>
</evidence>
<keyword evidence="6" id="KW-1185">Reference proteome</keyword>
<dbReference type="PANTHER" id="PTHR44688:SF16">
    <property type="entry name" value="DNA-BINDING TRANSCRIPTIONAL ACTIVATOR DEVR_DOSR"/>
    <property type="match status" value="1"/>
</dbReference>
<comment type="caution">
    <text evidence="5">The sequence shown here is derived from an EMBL/GenBank/DDBJ whole genome shotgun (WGS) entry which is preliminary data.</text>
</comment>
<keyword evidence="3" id="KW-0804">Transcription</keyword>
<keyword evidence="2" id="KW-0238">DNA-binding</keyword>
<dbReference type="InterPro" id="IPR000792">
    <property type="entry name" value="Tscrpt_reg_LuxR_C"/>
</dbReference>
<evidence type="ECO:0000256" key="1">
    <source>
        <dbReference type="ARBA" id="ARBA00023015"/>
    </source>
</evidence>
<dbReference type="Proteomes" id="UP001054854">
    <property type="component" value="Unassembled WGS sequence"/>
</dbReference>
<evidence type="ECO:0000256" key="3">
    <source>
        <dbReference type="ARBA" id="ARBA00023163"/>
    </source>
</evidence>
<dbReference type="PRINTS" id="PR00038">
    <property type="entry name" value="HTHLUXR"/>
</dbReference>
<dbReference type="InterPro" id="IPR016032">
    <property type="entry name" value="Sig_transdc_resp-reg_C-effctor"/>
</dbReference>
<organism evidence="5 6">
    <name type="scientific">Streptomyces hygroscopicus</name>
    <dbReference type="NCBI Taxonomy" id="1912"/>
    <lineage>
        <taxon>Bacteria</taxon>
        <taxon>Bacillati</taxon>
        <taxon>Actinomycetota</taxon>
        <taxon>Actinomycetes</taxon>
        <taxon>Kitasatosporales</taxon>
        <taxon>Streptomycetaceae</taxon>
        <taxon>Streptomyces</taxon>
        <taxon>Streptomyces violaceusniger group</taxon>
    </lineage>
</organism>
<dbReference type="SUPFAM" id="SSF46894">
    <property type="entry name" value="C-terminal effector domain of the bipartite response regulators"/>
    <property type="match status" value="1"/>
</dbReference>
<reference evidence="5" key="1">
    <citation type="submission" date="2024-05" db="EMBL/GenBank/DDBJ databases">
        <title>Whole genome shotgun sequence of Streptomyces hygroscopicus NBRC 113678.</title>
        <authorList>
            <person name="Komaki H."/>
            <person name="Tamura T."/>
        </authorList>
    </citation>
    <scope>NUCLEOTIDE SEQUENCE</scope>
    <source>
        <strain evidence="5">N11-34</strain>
    </source>
</reference>
<dbReference type="EMBL" id="BNEK01000002">
    <property type="protein sequence ID" value="GHJ25626.1"/>
    <property type="molecule type" value="Genomic_DNA"/>
</dbReference>
<keyword evidence="1" id="KW-0805">Transcription regulation</keyword>
<evidence type="ECO:0000259" key="4">
    <source>
        <dbReference type="PROSITE" id="PS50043"/>
    </source>
</evidence>
<dbReference type="PANTHER" id="PTHR44688">
    <property type="entry name" value="DNA-BINDING TRANSCRIPTIONAL ACTIVATOR DEVR_DOSR"/>
    <property type="match status" value="1"/>
</dbReference>
<dbReference type="CDD" id="cd06170">
    <property type="entry name" value="LuxR_C_like"/>
    <property type="match status" value="1"/>
</dbReference>
<evidence type="ECO:0000313" key="6">
    <source>
        <dbReference type="Proteomes" id="UP001054854"/>
    </source>
</evidence>
<proteinExistence type="predicted"/>
<dbReference type="Gene3D" id="3.40.50.2300">
    <property type="match status" value="1"/>
</dbReference>
<dbReference type="Pfam" id="PF00196">
    <property type="entry name" value="GerE"/>
    <property type="match status" value="1"/>
</dbReference>
<evidence type="ECO:0000256" key="2">
    <source>
        <dbReference type="ARBA" id="ARBA00023125"/>
    </source>
</evidence>
<dbReference type="SMART" id="SM00421">
    <property type="entry name" value="HTH_LUXR"/>
    <property type="match status" value="1"/>
</dbReference>
<protein>
    <recommendedName>
        <fullName evidence="4">HTH luxR-type domain-containing protein</fullName>
    </recommendedName>
</protein>
<accession>A0ABQ3TRQ7</accession>
<dbReference type="PROSITE" id="PS50043">
    <property type="entry name" value="HTH_LUXR_2"/>
    <property type="match status" value="1"/>
</dbReference>